<comment type="caution">
    <text evidence="3">The sequence shown here is derived from an EMBL/GenBank/DDBJ whole genome shotgun (WGS) entry which is preliminary data.</text>
</comment>
<feature type="chain" id="PRO_5005573084" evidence="2">
    <location>
        <begin position="24"/>
        <end position="171"/>
    </location>
</feature>
<dbReference type="STRING" id="104452.A0A0L7L2I4"/>
<reference evidence="3 4" key="1">
    <citation type="journal article" date="2015" name="Genome Biol. Evol.">
        <title>The genome of winter moth (Operophtera brumata) provides a genomic perspective on sexual dimorphism and phenology.</title>
        <authorList>
            <person name="Derks M.F."/>
            <person name="Smit S."/>
            <person name="Salis L."/>
            <person name="Schijlen E."/>
            <person name="Bossers A."/>
            <person name="Mateman C."/>
            <person name="Pijl A.S."/>
            <person name="de Ridder D."/>
            <person name="Groenen M.A."/>
            <person name="Visser M.E."/>
            <person name="Megens H.J."/>
        </authorList>
    </citation>
    <scope>NUCLEOTIDE SEQUENCE [LARGE SCALE GENOMIC DNA]</scope>
    <source>
        <strain evidence="3">WM2013NL</strain>
        <tissue evidence="3">Head and thorax</tissue>
    </source>
</reference>
<evidence type="ECO:0000313" key="3">
    <source>
        <dbReference type="EMBL" id="KOB69693.1"/>
    </source>
</evidence>
<feature type="region of interest" description="Disordered" evidence="1">
    <location>
        <begin position="80"/>
        <end position="171"/>
    </location>
</feature>
<evidence type="ECO:0000256" key="1">
    <source>
        <dbReference type="SAM" id="MobiDB-lite"/>
    </source>
</evidence>
<keyword evidence="2" id="KW-0732">Signal</keyword>
<dbReference type="Proteomes" id="UP000037510">
    <property type="component" value="Unassembled WGS sequence"/>
</dbReference>
<organism evidence="3 4">
    <name type="scientific">Operophtera brumata</name>
    <name type="common">Winter moth</name>
    <name type="synonym">Phalaena brumata</name>
    <dbReference type="NCBI Taxonomy" id="104452"/>
    <lineage>
        <taxon>Eukaryota</taxon>
        <taxon>Metazoa</taxon>
        <taxon>Ecdysozoa</taxon>
        <taxon>Arthropoda</taxon>
        <taxon>Hexapoda</taxon>
        <taxon>Insecta</taxon>
        <taxon>Pterygota</taxon>
        <taxon>Neoptera</taxon>
        <taxon>Endopterygota</taxon>
        <taxon>Lepidoptera</taxon>
        <taxon>Glossata</taxon>
        <taxon>Ditrysia</taxon>
        <taxon>Geometroidea</taxon>
        <taxon>Geometridae</taxon>
        <taxon>Larentiinae</taxon>
        <taxon>Operophtera</taxon>
    </lineage>
</organism>
<accession>A0A0L7L2I4</accession>
<evidence type="ECO:0000313" key="4">
    <source>
        <dbReference type="Proteomes" id="UP000037510"/>
    </source>
</evidence>
<dbReference type="AlphaFoldDB" id="A0A0L7L2I4"/>
<gene>
    <name evidence="3" type="ORF">OBRU01_16469</name>
</gene>
<name>A0A0L7L2I4_OPEBR</name>
<protein>
    <submittedName>
        <fullName evidence="3">Uncharacterized protein</fullName>
    </submittedName>
</protein>
<feature type="compositionally biased region" description="Basic and acidic residues" evidence="1">
    <location>
        <begin position="102"/>
        <end position="144"/>
    </location>
</feature>
<proteinExistence type="predicted"/>
<sequence length="171" mass="18841">MVNYRRVVCEVALLCGALSAITAAPACDHKHQLVYDQRQNGSENYRLNIDGVVIAVAPAESFLSALSDIDFSDLIDMESLEQELKPKPPTTSITVEDLPVPKPDEKPVLDVKPEDTVEAKPNEKPLESKPDSEDKPEAPSKLDDVSVEPTNLKGHKKSAQAQLRKQETTQR</sequence>
<keyword evidence="4" id="KW-1185">Reference proteome</keyword>
<evidence type="ECO:0000256" key="2">
    <source>
        <dbReference type="SAM" id="SignalP"/>
    </source>
</evidence>
<feature type="signal peptide" evidence="2">
    <location>
        <begin position="1"/>
        <end position="23"/>
    </location>
</feature>
<dbReference type="EMBL" id="JTDY01003346">
    <property type="protein sequence ID" value="KOB69693.1"/>
    <property type="molecule type" value="Genomic_DNA"/>
</dbReference>